<evidence type="ECO:0000256" key="3">
    <source>
        <dbReference type="ARBA" id="ARBA00023163"/>
    </source>
</evidence>
<dbReference type="PROSITE" id="PS01124">
    <property type="entry name" value="HTH_ARAC_FAMILY_2"/>
    <property type="match status" value="1"/>
</dbReference>
<feature type="domain" description="HTH araC/xylS-type" evidence="4">
    <location>
        <begin position="167"/>
        <end position="271"/>
    </location>
</feature>
<accession>E8LWL1</accession>
<organism evidence="5 6">
    <name type="scientific">Vibrio brasiliensis LMG 20546</name>
    <dbReference type="NCBI Taxonomy" id="945543"/>
    <lineage>
        <taxon>Bacteria</taxon>
        <taxon>Pseudomonadati</taxon>
        <taxon>Pseudomonadota</taxon>
        <taxon>Gammaproteobacteria</taxon>
        <taxon>Vibrionales</taxon>
        <taxon>Vibrionaceae</taxon>
        <taxon>Vibrio</taxon>
        <taxon>Vibrio oreintalis group</taxon>
    </lineage>
</organism>
<sequence length="283" mass="32711">MIAWKQHLAGYEWLIHQVWYLEVDPGEVIEPKPHLIPNPRAHLLLTPQQQPYAYDSGETLLSGKGSHLLAASEHLLLLDDNPPIKRIGITFRPEGLFILQHAINFDQPVSAINQCQWFDWLTPLFNAEFQQGLWQQNTKESLVDYLQSHFASLSLSLPQSNSFIAVQKAVHEMDKQTAMTPDTMLDVEALASQCACSRRTLERSFKQVVGLSVKQYQQMARLERMILTLYQQQSTVDWTHFSQQFGFSDQSHLIRTLKQQLRKTPGNYMKRRDLTIDIYGDFE</sequence>
<dbReference type="SMART" id="SM00342">
    <property type="entry name" value="HTH_ARAC"/>
    <property type="match status" value="1"/>
</dbReference>
<dbReference type="OrthoDB" id="6592899at2"/>
<dbReference type="GO" id="GO:0043565">
    <property type="term" value="F:sequence-specific DNA binding"/>
    <property type="evidence" value="ECO:0007669"/>
    <property type="project" value="InterPro"/>
</dbReference>
<keyword evidence="1" id="KW-0805">Transcription regulation</keyword>
<reference evidence="5 6" key="1">
    <citation type="journal article" date="2012" name="Int. J. Syst. Evol. Microbiol.">
        <title>Vibrio caribbeanicus sp. nov., isolated from the marine sponge Scleritoderma cyanea.</title>
        <authorList>
            <person name="Hoffmann M."/>
            <person name="Monday S.R."/>
            <person name="Allard M.W."/>
            <person name="Strain E.A."/>
            <person name="Whittaker P."/>
            <person name="Naum M."/>
            <person name="McCarthy P.J."/>
            <person name="Lopez J.V."/>
            <person name="Fischer M."/>
            <person name="Brown E.W."/>
        </authorList>
    </citation>
    <scope>NUCLEOTIDE SEQUENCE [LARGE SCALE GENOMIC DNA]</scope>
    <source>
        <strain evidence="5 6">LMG 20546</strain>
    </source>
</reference>
<dbReference type="InterPro" id="IPR018060">
    <property type="entry name" value="HTH_AraC"/>
</dbReference>
<name>E8LWL1_9VIBR</name>
<dbReference type="GO" id="GO:0003700">
    <property type="term" value="F:DNA-binding transcription factor activity"/>
    <property type="evidence" value="ECO:0007669"/>
    <property type="project" value="InterPro"/>
</dbReference>
<dbReference type="STRING" id="945543.VIBR0546_17068"/>
<proteinExistence type="predicted"/>
<evidence type="ECO:0000256" key="1">
    <source>
        <dbReference type="ARBA" id="ARBA00023015"/>
    </source>
</evidence>
<evidence type="ECO:0000313" key="5">
    <source>
        <dbReference type="EMBL" id="EGA64762.1"/>
    </source>
</evidence>
<comment type="caution">
    <text evidence="5">The sequence shown here is derived from an EMBL/GenBank/DDBJ whole genome shotgun (WGS) entry which is preliminary data.</text>
</comment>
<dbReference type="AlphaFoldDB" id="E8LWL1"/>
<dbReference type="Pfam" id="PF12833">
    <property type="entry name" value="HTH_18"/>
    <property type="match status" value="1"/>
</dbReference>
<dbReference type="PANTHER" id="PTHR46796:SF13">
    <property type="entry name" value="HTH-TYPE TRANSCRIPTIONAL ACTIVATOR RHAS"/>
    <property type="match status" value="1"/>
</dbReference>
<dbReference type="Gene3D" id="1.10.10.60">
    <property type="entry name" value="Homeodomain-like"/>
    <property type="match status" value="1"/>
</dbReference>
<evidence type="ECO:0000259" key="4">
    <source>
        <dbReference type="PROSITE" id="PS01124"/>
    </source>
</evidence>
<protein>
    <submittedName>
        <fullName evidence="5">HTH-type transcriptional regulator, AraC family protein</fullName>
    </submittedName>
</protein>
<evidence type="ECO:0000256" key="2">
    <source>
        <dbReference type="ARBA" id="ARBA00023125"/>
    </source>
</evidence>
<dbReference type="PANTHER" id="PTHR46796">
    <property type="entry name" value="HTH-TYPE TRANSCRIPTIONAL ACTIVATOR RHAS-RELATED"/>
    <property type="match status" value="1"/>
</dbReference>
<dbReference type="eggNOG" id="COG2207">
    <property type="taxonomic scope" value="Bacteria"/>
</dbReference>
<evidence type="ECO:0000313" key="6">
    <source>
        <dbReference type="Proteomes" id="UP000004371"/>
    </source>
</evidence>
<keyword evidence="6" id="KW-1185">Reference proteome</keyword>
<keyword evidence="3" id="KW-0804">Transcription</keyword>
<dbReference type="Proteomes" id="UP000004371">
    <property type="component" value="Unassembled WGS sequence"/>
</dbReference>
<dbReference type="InterPro" id="IPR050204">
    <property type="entry name" value="AraC_XylS_family_regulators"/>
</dbReference>
<dbReference type="RefSeq" id="WP_006880240.1">
    <property type="nucleotide sequence ID" value="NZ_AEVS01000077.1"/>
</dbReference>
<keyword evidence="2" id="KW-0238">DNA-binding</keyword>
<dbReference type="EMBL" id="AEVS01000077">
    <property type="protein sequence ID" value="EGA64762.1"/>
    <property type="molecule type" value="Genomic_DNA"/>
</dbReference>
<gene>
    <name evidence="5" type="ORF">VIBR0546_17068</name>
</gene>